<accession>A0ABP6ZQL5</accession>
<organism evidence="3 4">
    <name type="scientific">Nonomuraea rosea</name>
    <dbReference type="NCBI Taxonomy" id="638574"/>
    <lineage>
        <taxon>Bacteria</taxon>
        <taxon>Bacillati</taxon>
        <taxon>Actinomycetota</taxon>
        <taxon>Actinomycetes</taxon>
        <taxon>Streptosporangiales</taxon>
        <taxon>Streptosporangiaceae</taxon>
        <taxon>Nonomuraea</taxon>
    </lineage>
</organism>
<dbReference type="PANTHER" id="PTHR35174">
    <property type="entry name" value="BLL7171 PROTEIN-RELATED"/>
    <property type="match status" value="1"/>
</dbReference>
<evidence type="ECO:0000313" key="4">
    <source>
        <dbReference type="Proteomes" id="UP001500630"/>
    </source>
</evidence>
<feature type="domain" description="YCII-related" evidence="2">
    <location>
        <begin position="1"/>
        <end position="114"/>
    </location>
</feature>
<evidence type="ECO:0000259" key="2">
    <source>
        <dbReference type="Pfam" id="PF03795"/>
    </source>
</evidence>
<dbReference type="Proteomes" id="UP001500630">
    <property type="component" value="Unassembled WGS sequence"/>
</dbReference>
<proteinExistence type="inferred from homology"/>
<gene>
    <name evidence="3" type="ORF">GCM10022419_119510</name>
</gene>
<name>A0ABP6ZQL5_9ACTN</name>
<dbReference type="PANTHER" id="PTHR35174:SF3">
    <property type="entry name" value="BLL7171 PROTEIN"/>
    <property type="match status" value="1"/>
</dbReference>
<protein>
    <submittedName>
        <fullName evidence="3">YciI family protein</fullName>
    </submittedName>
</protein>
<evidence type="ECO:0000313" key="3">
    <source>
        <dbReference type="EMBL" id="GAA3614431.1"/>
    </source>
</evidence>
<comment type="similarity">
    <text evidence="1">Belongs to the YciI family.</text>
</comment>
<dbReference type="SUPFAM" id="SSF54909">
    <property type="entry name" value="Dimeric alpha+beta barrel"/>
    <property type="match status" value="1"/>
</dbReference>
<evidence type="ECO:0000256" key="1">
    <source>
        <dbReference type="ARBA" id="ARBA00007689"/>
    </source>
</evidence>
<dbReference type="InterPro" id="IPR005545">
    <property type="entry name" value="YCII"/>
</dbReference>
<dbReference type="Pfam" id="PF03795">
    <property type="entry name" value="YCII"/>
    <property type="match status" value="1"/>
</dbReference>
<dbReference type="Gene3D" id="3.30.70.1060">
    <property type="entry name" value="Dimeric alpha+beta barrel"/>
    <property type="match status" value="1"/>
</dbReference>
<dbReference type="RefSeq" id="WP_345576767.1">
    <property type="nucleotide sequence ID" value="NZ_BAABDQ010000051.1"/>
</dbReference>
<dbReference type="InterPro" id="IPR011008">
    <property type="entry name" value="Dimeric_a/b-barrel"/>
</dbReference>
<comment type="caution">
    <text evidence="3">The sequence shown here is derived from an EMBL/GenBank/DDBJ whole genome shotgun (WGS) entry which is preliminary data.</text>
</comment>
<reference evidence="4" key="1">
    <citation type="journal article" date="2019" name="Int. J. Syst. Evol. Microbiol.">
        <title>The Global Catalogue of Microorganisms (GCM) 10K type strain sequencing project: providing services to taxonomists for standard genome sequencing and annotation.</title>
        <authorList>
            <consortium name="The Broad Institute Genomics Platform"/>
            <consortium name="The Broad Institute Genome Sequencing Center for Infectious Disease"/>
            <person name="Wu L."/>
            <person name="Ma J."/>
        </authorList>
    </citation>
    <scope>NUCLEOTIDE SEQUENCE [LARGE SCALE GENOMIC DNA]</scope>
    <source>
        <strain evidence="4">JCM 17326</strain>
    </source>
</reference>
<keyword evidence="4" id="KW-1185">Reference proteome</keyword>
<dbReference type="EMBL" id="BAABDQ010000051">
    <property type="protein sequence ID" value="GAA3614431.1"/>
    <property type="molecule type" value="Genomic_DNA"/>
</dbReference>
<sequence>MKYMIMMFGDGTSLMATRSEEWIGEMIGFMTRLDEELRDSGELVFQAGLADGSAAKTFRAEGGTVTATDGPFAEAKESLIGYWIVDVADEARVAAIASRIVEYAGVVEVRPVMDAPPEM</sequence>